<evidence type="ECO:0000313" key="10">
    <source>
        <dbReference type="Proteomes" id="UP000199476"/>
    </source>
</evidence>
<feature type="transmembrane region" description="Helical" evidence="7">
    <location>
        <begin position="273"/>
        <end position="299"/>
    </location>
</feature>
<dbReference type="InterPro" id="IPR000515">
    <property type="entry name" value="MetI-like"/>
</dbReference>
<feature type="domain" description="ABC transmembrane type-1" evidence="8">
    <location>
        <begin position="95"/>
        <end position="296"/>
    </location>
</feature>
<dbReference type="PANTHER" id="PTHR43163:SF6">
    <property type="entry name" value="DIPEPTIDE TRANSPORT SYSTEM PERMEASE PROTEIN DPPB-RELATED"/>
    <property type="match status" value="1"/>
</dbReference>
<evidence type="ECO:0000256" key="6">
    <source>
        <dbReference type="ARBA" id="ARBA00023136"/>
    </source>
</evidence>
<evidence type="ECO:0000256" key="3">
    <source>
        <dbReference type="ARBA" id="ARBA00022475"/>
    </source>
</evidence>
<dbReference type="EMBL" id="FNGO01000015">
    <property type="protein sequence ID" value="SDM06717.1"/>
    <property type="molecule type" value="Genomic_DNA"/>
</dbReference>
<organism evidence="9 10">
    <name type="scientific">Halarsenatibacter silvermanii</name>
    <dbReference type="NCBI Taxonomy" id="321763"/>
    <lineage>
        <taxon>Bacteria</taxon>
        <taxon>Bacillati</taxon>
        <taxon>Bacillota</taxon>
        <taxon>Clostridia</taxon>
        <taxon>Halanaerobiales</taxon>
        <taxon>Halarsenatibacteraceae</taxon>
        <taxon>Halarsenatibacter</taxon>
    </lineage>
</organism>
<dbReference type="PANTHER" id="PTHR43163">
    <property type="entry name" value="DIPEPTIDE TRANSPORT SYSTEM PERMEASE PROTEIN DPPB-RELATED"/>
    <property type="match status" value="1"/>
</dbReference>
<dbReference type="CDD" id="cd06261">
    <property type="entry name" value="TM_PBP2"/>
    <property type="match status" value="1"/>
</dbReference>
<keyword evidence="6 7" id="KW-0472">Membrane</keyword>
<proteinExistence type="inferred from homology"/>
<evidence type="ECO:0000256" key="1">
    <source>
        <dbReference type="ARBA" id="ARBA00004651"/>
    </source>
</evidence>
<dbReference type="Gene3D" id="1.10.3720.10">
    <property type="entry name" value="MetI-like"/>
    <property type="match status" value="1"/>
</dbReference>
<reference evidence="9 10" key="1">
    <citation type="submission" date="2016-10" db="EMBL/GenBank/DDBJ databases">
        <authorList>
            <person name="de Groot N.N."/>
        </authorList>
    </citation>
    <scope>NUCLEOTIDE SEQUENCE [LARGE SCALE GENOMIC DNA]</scope>
    <source>
        <strain evidence="9 10">SLAS-1</strain>
    </source>
</reference>
<sequence length="306" mass="33554">MSIYIIRRLLLLIPVLLGVAIIVFGMVRMLPGDPAVALAGVHATPEYVEHVRNEMGLDQPLTVQFGYFMRDVMRGDLGRSTRTRQPVMVEILPRFINTLQLTAVALFIATIGGITAGVISATKPYSIYDQVSMFLSLFGVSAPVFWLGLILMLIFSVQLGWLPSSGTGTPWHFVLPGVTLAAQSTALVARMTRSSMLEVLGKDYIVTARSKGLKERAINIKHALRNALIPIVTILGLRFGILLGGAVLTETVFSWPGVGRLMVDSILARDYPVVQGSVLLLALLFVLINLFVDILYAFLDPQIQYE</sequence>
<dbReference type="AlphaFoldDB" id="A0A1G9Q8B4"/>
<gene>
    <name evidence="9" type="ORF">SAMN04488692_11567</name>
</gene>
<evidence type="ECO:0000313" key="9">
    <source>
        <dbReference type="EMBL" id="SDM06717.1"/>
    </source>
</evidence>
<keyword evidence="5 7" id="KW-1133">Transmembrane helix</keyword>
<keyword evidence="2 7" id="KW-0813">Transport</keyword>
<feature type="transmembrane region" description="Helical" evidence="7">
    <location>
        <begin position="134"/>
        <end position="159"/>
    </location>
</feature>
<keyword evidence="4 7" id="KW-0812">Transmembrane</keyword>
<name>A0A1G9Q8B4_9FIRM</name>
<comment type="subcellular location">
    <subcellularLocation>
        <location evidence="1 7">Cell membrane</location>
        <topology evidence="1 7">Multi-pass membrane protein</topology>
    </subcellularLocation>
</comment>
<evidence type="ECO:0000256" key="5">
    <source>
        <dbReference type="ARBA" id="ARBA00022989"/>
    </source>
</evidence>
<comment type="similarity">
    <text evidence="7">Belongs to the binding-protein-dependent transport system permease family.</text>
</comment>
<dbReference type="InterPro" id="IPR045621">
    <property type="entry name" value="BPD_transp_1_N"/>
</dbReference>
<dbReference type="PROSITE" id="PS50928">
    <property type="entry name" value="ABC_TM1"/>
    <property type="match status" value="1"/>
</dbReference>
<dbReference type="Proteomes" id="UP000199476">
    <property type="component" value="Unassembled WGS sequence"/>
</dbReference>
<dbReference type="Pfam" id="PF00528">
    <property type="entry name" value="BPD_transp_1"/>
    <property type="match status" value="1"/>
</dbReference>
<evidence type="ECO:0000256" key="4">
    <source>
        <dbReference type="ARBA" id="ARBA00022692"/>
    </source>
</evidence>
<evidence type="ECO:0000256" key="7">
    <source>
        <dbReference type="RuleBase" id="RU363032"/>
    </source>
</evidence>
<protein>
    <submittedName>
        <fullName evidence="9">Peptide/nickel transport system permease protein</fullName>
    </submittedName>
</protein>
<dbReference type="InterPro" id="IPR035906">
    <property type="entry name" value="MetI-like_sf"/>
</dbReference>
<accession>A0A1G9Q8B4</accession>
<evidence type="ECO:0000259" key="8">
    <source>
        <dbReference type="PROSITE" id="PS50928"/>
    </source>
</evidence>
<dbReference type="RefSeq" id="WP_089760797.1">
    <property type="nucleotide sequence ID" value="NZ_FNGO01000015.1"/>
</dbReference>
<keyword evidence="10" id="KW-1185">Reference proteome</keyword>
<feature type="transmembrane region" description="Helical" evidence="7">
    <location>
        <begin position="227"/>
        <end position="253"/>
    </location>
</feature>
<feature type="transmembrane region" description="Helical" evidence="7">
    <location>
        <begin position="9"/>
        <end position="30"/>
    </location>
</feature>
<dbReference type="GO" id="GO:0055085">
    <property type="term" value="P:transmembrane transport"/>
    <property type="evidence" value="ECO:0007669"/>
    <property type="project" value="InterPro"/>
</dbReference>
<dbReference type="STRING" id="321763.SAMN04488692_11567"/>
<dbReference type="SUPFAM" id="SSF161098">
    <property type="entry name" value="MetI-like"/>
    <property type="match status" value="1"/>
</dbReference>
<dbReference type="OrthoDB" id="9806409at2"/>
<dbReference type="Pfam" id="PF19300">
    <property type="entry name" value="BPD_transp_1_N"/>
    <property type="match status" value="1"/>
</dbReference>
<feature type="transmembrane region" description="Helical" evidence="7">
    <location>
        <begin position="171"/>
        <end position="189"/>
    </location>
</feature>
<keyword evidence="3" id="KW-1003">Cell membrane</keyword>
<feature type="transmembrane region" description="Helical" evidence="7">
    <location>
        <begin position="101"/>
        <end position="122"/>
    </location>
</feature>
<evidence type="ECO:0000256" key="2">
    <source>
        <dbReference type="ARBA" id="ARBA00022448"/>
    </source>
</evidence>
<dbReference type="GO" id="GO:0005886">
    <property type="term" value="C:plasma membrane"/>
    <property type="evidence" value="ECO:0007669"/>
    <property type="project" value="UniProtKB-SubCell"/>
</dbReference>